<dbReference type="PIRSF" id="PIRSF017184">
    <property type="entry name" value="Nnr"/>
    <property type="match status" value="1"/>
</dbReference>
<dbReference type="InterPro" id="IPR029056">
    <property type="entry name" value="Ribokinase-like"/>
</dbReference>
<dbReference type="SUPFAM" id="SSF64153">
    <property type="entry name" value="YjeF N-terminal domain-like"/>
    <property type="match status" value="1"/>
</dbReference>
<evidence type="ECO:0000256" key="15">
    <source>
        <dbReference type="ARBA" id="ARBA00048238"/>
    </source>
</evidence>
<comment type="similarity">
    <text evidence="17">Belongs to the NnrD/CARKD family.</text>
</comment>
<comment type="catalytic activity">
    <reaction evidence="1 18 19">
        <text>(6R)-NADHX = (6S)-NADHX</text>
        <dbReference type="Rhea" id="RHEA:32215"/>
        <dbReference type="ChEBI" id="CHEBI:64074"/>
        <dbReference type="ChEBI" id="CHEBI:64075"/>
        <dbReference type="EC" id="5.1.99.6"/>
    </reaction>
</comment>
<feature type="domain" description="YjeF C-terminal" evidence="20">
    <location>
        <begin position="229"/>
        <end position="511"/>
    </location>
</feature>
<feature type="binding site" evidence="18">
    <location>
        <begin position="132"/>
        <end position="138"/>
    </location>
    <ligand>
        <name>(6S)-NADPHX</name>
        <dbReference type="ChEBI" id="CHEBI:64076"/>
    </ligand>
</feature>
<dbReference type="GO" id="GO:0052856">
    <property type="term" value="F:NAD(P)HX epimerase activity"/>
    <property type="evidence" value="ECO:0007669"/>
    <property type="project" value="UniProtKB-UniRule"/>
</dbReference>
<dbReference type="InterPro" id="IPR004443">
    <property type="entry name" value="YjeF_N_dom"/>
</dbReference>
<evidence type="ECO:0000256" key="11">
    <source>
        <dbReference type="ARBA" id="ARBA00023235"/>
    </source>
</evidence>
<dbReference type="eggNOG" id="COG0062">
    <property type="taxonomic scope" value="Bacteria"/>
</dbReference>
<evidence type="ECO:0000259" key="21">
    <source>
        <dbReference type="PROSITE" id="PS51385"/>
    </source>
</evidence>
<evidence type="ECO:0000256" key="2">
    <source>
        <dbReference type="ARBA" id="ARBA00000909"/>
    </source>
</evidence>
<evidence type="ECO:0000256" key="10">
    <source>
        <dbReference type="ARBA" id="ARBA00023027"/>
    </source>
</evidence>
<keyword evidence="5 18" id="KW-0479">Metal-binding</keyword>
<comment type="caution">
    <text evidence="22">The sequence shown here is derived from an EMBL/GenBank/DDBJ whole genome shotgun (WGS) entry which is preliminary data.</text>
</comment>
<feature type="binding site" evidence="17">
    <location>
        <position position="457"/>
    </location>
    <ligand>
        <name>(6S)-NADPHX</name>
        <dbReference type="ChEBI" id="CHEBI:64076"/>
    </ligand>
</feature>
<comment type="similarity">
    <text evidence="18">Belongs to the NnrE/AIBP family.</text>
</comment>
<dbReference type="GO" id="GO:0046872">
    <property type="term" value="F:metal ion binding"/>
    <property type="evidence" value="ECO:0007669"/>
    <property type="project" value="UniProtKB-UniRule"/>
</dbReference>
<dbReference type="NCBIfam" id="TIGR00196">
    <property type="entry name" value="yjeF_cterm"/>
    <property type="match status" value="1"/>
</dbReference>
<dbReference type="InterPro" id="IPR030677">
    <property type="entry name" value="Nnr"/>
</dbReference>
<dbReference type="EC" id="5.1.99.6" evidence="19"/>
<keyword evidence="23" id="KW-1185">Reference proteome</keyword>
<comment type="catalytic activity">
    <reaction evidence="16 17 19">
        <text>(6S)-NADPHX + ADP = AMP + phosphate + NADPH + H(+)</text>
        <dbReference type="Rhea" id="RHEA:32235"/>
        <dbReference type="ChEBI" id="CHEBI:15378"/>
        <dbReference type="ChEBI" id="CHEBI:43474"/>
        <dbReference type="ChEBI" id="CHEBI:57783"/>
        <dbReference type="ChEBI" id="CHEBI:64076"/>
        <dbReference type="ChEBI" id="CHEBI:456215"/>
        <dbReference type="ChEBI" id="CHEBI:456216"/>
        <dbReference type="EC" id="4.2.1.136"/>
    </reaction>
</comment>
<evidence type="ECO:0000256" key="1">
    <source>
        <dbReference type="ARBA" id="ARBA00000013"/>
    </source>
</evidence>
<dbReference type="PANTHER" id="PTHR12592">
    <property type="entry name" value="ATP-DEPENDENT (S)-NAD(P)H-HYDRATE DEHYDRATASE FAMILY MEMBER"/>
    <property type="match status" value="1"/>
</dbReference>
<dbReference type="InterPro" id="IPR036652">
    <property type="entry name" value="YjeF_N_dom_sf"/>
</dbReference>
<comment type="function">
    <text evidence="18">Catalyzes the epimerization of the S- and R-forms of NAD(P)HX, a damaged form of NAD(P)H that is a result of enzymatic or heat-dependent hydration. This is a prerequisite for the S-specific NAD(P)H-hydrate dehydratase to allow the repair of both epimers of NAD(P)HX.</text>
</comment>
<keyword evidence="6 17" id="KW-0547">Nucleotide-binding</keyword>
<dbReference type="AlphaFoldDB" id="W4HP70"/>
<keyword evidence="7 17" id="KW-0067">ATP-binding</keyword>
<keyword evidence="10 17" id="KW-0520">NAD</keyword>
<dbReference type="eggNOG" id="COG0063">
    <property type="taxonomic scope" value="Bacteria"/>
</dbReference>
<proteinExistence type="inferred from homology"/>
<feature type="binding site" evidence="17">
    <location>
        <position position="328"/>
    </location>
    <ligand>
        <name>(6S)-NADPHX</name>
        <dbReference type="ChEBI" id="CHEBI:64076"/>
    </ligand>
</feature>
<feature type="domain" description="YjeF N-terminal" evidence="21">
    <location>
        <begin position="10"/>
        <end position="224"/>
    </location>
</feature>
<dbReference type="GO" id="GO:0110051">
    <property type="term" value="P:metabolite repair"/>
    <property type="evidence" value="ECO:0007669"/>
    <property type="project" value="TreeGrafter"/>
</dbReference>
<comment type="similarity">
    <text evidence="3 19">In the N-terminal section; belongs to the NnrE/AIBP family.</text>
</comment>
<evidence type="ECO:0000256" key="3">
    <source>
        <dbReference type="ARBA" id="ARBA00006001"/>
    </source>
</evidence>
<sequence>MTHLLTAAEMREIEAHAMESGIVTGRELMDRAGRRVVEAIQTVWPDAERASRRAAVLCGPGNNGGDGFVIARLLHGLGWTVEVSMLGSVETMPADARVNAESWQELGPIHALDAHSNPCAAAPDLVIDALFGTGLSRPLEGLDSLLSSLRAAHGQGRSRIVAVDIPSGLCADSGRVLGGAGAAIPAHLTVSFHRAKRGHYLSDGPALCGSLVVGDIGLRPEATEGRGVPLVAARARELSKGQGGHKYDSGHALVMTGGAGTTGAARLAARAALRVGAGLVTTGVPGSAQFEVAAQQTAVMLRRIDDGAALADMLEGDGRLNAVCLGPGLGATRALDLVPAALAARRATVLDADALTAFSDAPDTFFDALHADCVLTPHMGEFARLFPDLASPLTDVAERGPAPSRIDAALAAANQSGAVILLKGPDTIVAAPDGRVSVAAAVYDRAAPWLATAGAGDVLAGMITGLMARGMPAMRAAETAAWLHAECARCFGPGLIAEDLPEALPGVFRTLGV</sequence>
<evidence type="ECO:0000256" key="4">
    <source>
        <dbReference type="ARBA" id="ARBA00009524"/>
    </source>
</evidence>
<dbReference type="PANTHER" id="PTHR12592:SF0">
    <property type="entry name" value="ATP-DEPENDENT (S)-NAD(P)H-HYDRATE DEHYDRATASE"/>
    <property type="match status" value="1"/>
</dbReference>
<keyword evidence="11 18" id="KW-0413">Isomerase</keyword>
<dbReference type="PROSITE" id="PS51383">
    <property type="entry name" value="YJEF_C_3"/>
    <property type="match status" value="1"/>
</dbReference>
<feature type="binding site" evidence="18">
    <location>
        <position position="128"/>
    </location>
    <ligand>
        <name>K(+)</name>
        <dbReference type="ChEBI" id="CHEBI:29103"/>
    </ligand>
</feature>
<keyword evidence="12 17" id="KW-0456">Lyase</keyword>
<dbReference type="InterPro" id="IPR000631">
    <property type="entry name" value="CARKD"/>
</dbReference>
<dbReference type="PROSITE" id="PS51385">
    <property type="entry name" value="YJEF_N"/>
    <property type="match status" value="1"/>
</dbReference>
<dbReference type="GO" id="GO:0052855">
    <property type="term" value="F:ADP-dependent NAD(P)H-hydrate dehydratase activity"/>
    <property type="evidence" value="ECO:0007669"/>
    <property type="project" value="UniProtKB-UniRule"/>
</dbReference>
<feature type="binding site" evidence="18">
    <location>
        <begin position="62"/>
        <end position="66"/>
    </location>
    <ligand>
        <name>(6S)-NADPHX</name>
        <dbReference type="ChEBI" id="CHEBI:64076"/>
    </ligand>
</feature>
<accession>W4HP70</accession>
<dbReference type="CDD" id="cd01171">
    <property type="entry name" value="YXKO-related"/>
    <property type="match status" value="1"/>
</dbReference>
<dbReference type="EC" id="4.2.1.136" evidence="19"/>
<reference evidence="22 23" key="1">
    <citation type="journal article" date="2014" name="Antonie Van Leeuwenhoek">
        <title>Roseivivax atlanticus sp. nov., isolated from surface seawater of the Atlantic Ocean.</title>
        <authorList>
            <person name="Li G."/>
            <person name="Lai Q."/>
            <person name="Liu X."/>
            <person name="Sun F."/>
            <person name="Shao Z."/>
        </authorList>
    </citation>
    <scope>NUCLEOTIDE SEQUENCE [LARGE SCALE GENOMIC DNA]</scope>
    <source>
        <strain evidence="22 23">22II-s10s</strain>
    </source>
</reference>
<feature type="binding site" evidence="17">
    <location>
        <begin position="423"/>
        <end position="427"/>
    </location>
    <ligand>
        <name>AMP</name>
        <dbReference type="ChEBI" id="CHEBI:456215"/>
    </ligand>
</feature>
<feature type="binding site" evidence="18">
    <location>
        <position position="167"/>
    </location>
    <ligand>
        <name>K(+)</name>
        <dbReference type="ChEBI" id="CHEBI:29103"/>
    </ligand>
</feature>
<dbReference type="Proteomes" id="UP000019063">
    <property type="component" value="Unassembled WGS sequence"/>
</dbReference>
<feature type="binding site" evidence="17">
    <location>
        <position position="456"/>
    </location>
    <ligand>
        <name>AMP</name>
        <dbReference type="ChEBI" id="CHEBI:456215"/>
    </ligand>
</feature>
<comment type="similarity">
    <text evidence="4 19">In the C-terminal section; belongs to the NnrD/CARKD family.</text>
</comment>
<feature type="binding site" evidence="18">
    <location>
        <position position="164"/>
    </location>
    <ligand>
        <name>(6S)-NADPHX</name>
        <dbReference type="ChEBI" id="CHEBI:64076"/>
    </ligand>
</feature>
<evidence type="ECO:0000256" key="8">
    <source>
        <dbReference type="ARBA" id="ARBA00022857"/>
    </source>
</evidence>
<dbReference type="PATRIC" id="fig|1317118.6.peg.250"/>
<evidence type="ECO:0000256" key="5">
    <source>
        <dbReference type="ARBA" id="ARBA00022723"/>
    </source>
</evidence>
<dbReference type="Gene3D" id="3.40.50.10260">
    <property type="entry name" value="YjeF N-terminal domain"/>
    <property type="match status" value="1"/>
</dbReference>
<evidence type="ECO:0000259" key="20">
    <source>
        <dbReference type="PROSITE" id="PS51383"/>
    </source>
</evidence>
<comment type="catalytic activity">
    <reaction evidence="15 17 19">
        <text>(6S)-NADHX + ADP = AMP + phosphate + NADH + H(+)</text>
        <dbReference type="Rhea" id="RHEA:32223"/>
        <dbReference type="ChEBI" id="CHEBI:15378"/>
        <dbReference type="ChEBI" id="CHEBI:43474"/>
        <dbReference type="ChEBI" id="CHEBI:57945"/>
        <dbReference type="ChEBI" id="CHEBI:64074"/>
        <dbReference type="ChEBI" id="CHEBI:456215"/>
        <dbReference type="ChEBI" id="CHEBI:456216"/>
        <dbReference type="EC" id="4.2.1.136"/>
    </reaction>
</comment>
<evidence type="ECO:0000256" key="14">
    <source>
        <dbReference type="ARBA" id="ARBA00025153"/>
    </source>
</evidence>
<dbReference type="HAMAP" id="MF_01966">
    <property type="entry name" value="NADHX_epimerase"/>
    <property type="match status" value="1"/>
</dbReference>
<dbReference type="SUPFAM" id="SSF53613">
    <property type="entry name" value="Ribokinase-like"/>
    <property type="match status" value="1"/>
</dbReference>
<comment type="cofactor">
    <cofactor evidence="18 19">
        <name>K(+)</name>
        <dbReference type="ChEBI" id="CHEBI:29103"/>
    </cofactor>
    <text evidence="18 19">Binds 1 potassium ion per subunit.</text>
</comment>
<keyword evidence="9 18" id="KW-0630">Potassium</keyword>
<evidence type="ECO:0000256" key="12">
    <source>
        <dbReference type="ARBA" id="ARBA00023239"/>
    </source>
</evidence>
<evidence type="ECO:0000256" key="13">
    <source>
        <dbReference type="ARBA" id="ARBA00023268"/>
    </source>
</evidence>
<dbReference type="STRING" id="1379903.ATO8_01205"/>
<evidence type="ECO:0000256" key="17">
    <source>
        <dbReference type="HAMAP-Rule" id="MF_01965"/>
    </source>
</evidence>
<gene>
    <name evidence="17" type="primary">nnrD</name>
    <name evidence="18" type="synonym">nnrE</name>
    <name evidence="22" type="ORF">ATO8_01205</name>
</gene>
<comment type="cofactor">
    <cofactor evidence="17">
        <name>Mg(2+)</name>
        <dbReference type="ChEBI" id="CHEBI:18420"/>
    </cofactor>
</comment>
<dbReference type="Gene3D" id="3.40.1190.20">
    <property type="match status" value="1"/>
</dbReference>
<evidence type="ECO:0000256" key="9">
    <source>
        <dbReference type="ARBA" id="ARBA00022958"/>
    </source>
</evidence>
<dbReference type="InterPro" id="IPR017953">
    <property type="entry name" value="Carbohydrate_kinase_pred_CS"/>
</dbReference>
<keyword evidence="13" id="KW-0511">Multifunctional enzyme</keyword>
<dbReference type="NCBIfam" id="TIGR00197">
    <property type="entry name" value="yjeF_nterm"/>
    <property type="match status" value="1"/>
</dbReference>
<organism evidence="22 23">
    <name type="scientific">Roseivivax marinus</name>
    <dbReference type="NCBI Taxonomy" id="1379903"/>
    <lineage>
        <taxon>Bacteria</taxon>
        <taxon>Pseudomonadati</taxon>
        <taxon>Pseudomonadota</taxon>
        <taxon>Alphaproteobacteria</taxon>
        <taxon>Rhodobacterales</taxon>
        <taxon>Roseobacteraceae</taxon>
        <taxon>Roseivivax</taxon>
    </lineage>
</organism>
<feature type="binding site" evidence="17">
    <location>
        <position position="378"/>
    </location>
    <ligand>
        <name>(6S)-NADPHX</name>
        <dbReference type="ChEBI" id="CHEBI:64076"/>
    </ligand>
</feature>
<evidence type="ECO:0000256" key="16">
    <source>
        <dbReference type="ARBA" id="ARBA00049209"/>
    </source>
</evidence>
<dbReference type="EMBL" id="AQQW01000001">
    <property type="protein sequence ID" value="ETW14484.1"/>
    <property type="molecule type" value="Genomic_DNA"/>
</dbReference>
<evidence type="ECO:0000256" key="18">
    <source>
        <dbReference type="HAMAP-Rule" id="MF_01966"/>
    </source>
</evidence>
<dbReference type="Pfam" id="PF01256">
    <property type="entry name" value="Carb_kinase"/>
    <property type="match status" value="1"/>
</dbReference>
<keyword evidence="8 17" id="KW-0521">NADP</keyword>
<feature type="binding site" evidence="18">
    <location>
        <position position="63"/>
    </location>
    <ligand>
        <name>K(+)</name>
        <dbReference type="ChEBI" id="CHEBI:29103"/>
    </ligand>
</feature>
<dbReference type="GO" id="GO:0005524">
    <property type="term" value="F:ATP binding"/>
    <property type="evidence" value="ECO:0007669"/>
    <property type="project" value="UniProtKB-UniRule"/>
</dbReference>
<comment type="function">
    <text evidence="17">Catalyzes the dehydration of the S-form of NAD(P)HX at the expense of ADP, which is converted to AMP. Together with NAD(P)HX epimerase, which catalyzes the epimerization of the S- and R-forms, the enzyme allows the repair of both epimers of NAD(P)HX, a damaged form of NAD(P)H that is a result of enzymatic or heat-dependent hydration.</text>
</comment>
<evidence type="ECO:0000256" key="6">
    <source>
        <dbReference type="ARBA" id="ARBA00022741"/>
    </source>
</evidence>
<evidence type="ECO:0000313" key="23">
    <source>
        <dbReference type="Proteomes" id="UP000019063"/>
    </source>
</evidence>
<dbReference type="GO" id="GO:0046496">
    <property type="term" value="P:nicotinamide nucleotide metabolic process"/>
    <property type="evidence" value="ECO:0007669"/>
    <property type="project" value="UniProtKB-UniRule"/>
</dbReference>
<protein>
    <recommendedName>
        <fullName evidence="19">Bifunctional NAD(P)H-hydrate repair enzyme</fullName>
    </recommendedName>
    <alternativeName>
        <fullName evidence="19">Nicotinamide nucleotide repair protein</fullName>
    </alternativeName>
    <domain>
        <recommendedName>
            <fullName evidence="19">ADP-dependent (S)-NAD(P)H-hydrate dehydratase</fullName>
            <ecNumber evidence="19">4.2.1.136</ecNumber>
        </recommendedName>
        <alternativeName>
            <fullName evidence="19">ADP-dependent NAD(P)HX dehydratase</fullName>
        </alternativeName>
    </domain>
    <domain>
        <recommendedName>
            <fullName evidence="19">NAD(P)H-hydrate epimerase</fullName>
            <ecNumber evidence="19">5.1.99.6</ecNumber>
        </recommendedName>
    </domain>
</protein>
<name>W4HP70_9RHOB</name>
<dbReference type="PROSITE" id="PS01050">
    <property type="entry name" value="YJEF_C_2"/>
    <property type="match status" value="1"/>
</dbReference>
<dbReference type="HAMAP" id="MF_01965">
    <property type="entry name" value="NADHX_dehydratase"/>
    <property type="match status" value="1"/>
</dbReference>
<feature type="binding site" evidence="17">
    <location>
        <position position="264"/>
    </location>
    <ligand>
        <name>(6S)-NADPHX</name>
        <dbReference type="ChEBI" id="CHEBI:64076"/>
    </ligand>
</feature>
<dbReference type="RefSeq" id="WP_043841381.1">
    <property type="nucleotide sequence ID" value="NZ_AQQW01000001.1"/>
</dbReference>
<comment type="subunit">
    <text evidence="17">Homotetramer.</text>
</comment>
<evidence type="ECO:0000313" key="22">
    <source>
        <dbReference type="EMBL" id="ETW14484.1"/>
    </source>
</evidence>
<comment type="function">
    <text evidence="14 19">Bifunctional enzyme that catalyzes the epimerization of the S- and R-forms of NAD(P)HX and the dehydration of the S-form of NAD(P)HX at the expense of ADP, which is converted to AMP. This allows the repair of both epimers of NAD(P)HX, a damaged form of NAD(P)H that is a result of enzymatic or heat-dependent hydration.</text>
</comment>
<comment type="catalytic activity">
    <reaction evidence="2 18 19">
        <text>(6R)-NADPHX = (6S)-NADPHX</text>
        <dbReference type="Rhea" id="RHEA:32227"/>
        <dbReference type="ChEBI" id="CHEBI:64076"/>
        <dbReference type="ChEBI" id="CHEBI:64077"/>
        <dbReference type="EC" id="5.1.99.6"/>
    </reaction>
</comment>
<dbReference type="Pfam" id="PF03853">
    <property type="entry name" value="YjeF_N"/>
    <property type="match status" value="1"/>
</dbReference>
<evidence type="ECO:0000256" key="7">
    <source>
        <dbReference type="ARBA" id="ARBA00022840"/>
    </source>
</evidence>
<evidence type="ECO:0000256" key="19">
    <source>
        <dbReference type="PIRNR" id="PIRNR017184"/>
    </source>
</evidence>
<comment type="caution">
    <text evidence="18">Lacks conserved residue(s) required for the propagation of feature annotation.</text>
</comment>